<sequence>EIKLKDRSIVITKQMIGEMLGIRNDGLDIMAQENANDDEMLKNWDAQLKKGKDITPSYLKFLIRKSKVADMNFKLNFIVLLVISQ</sequence>
<organism evidence="1">
    <name type="scientific">Tanacetum cinerariifolium</name>
    <name type="common">Dalmatian daisy</name>
    <name type="synonym">Chrysanthemum cinerariifolium</name>
    <dbReference type="NCBI Taxonomy" id="118510"/>
    <lineage>
        <taxon>Eukaryota</taxon>
        <taxon>Viridiplantae</taxon>
        <taxon>Streptophyta</taxon>
        <taxon>Embryophyta</taxon>
        <taxon>Tracheophyta</taxon>
        <taxon>Spermatophyta</taxon>
        <taxon>Magnoliopsida</taxon>
        <taxon>eudicotyledons</taxon>
        <taxon>Gunneridae</taxon>
        <taxon>Pentapetalae</taxon>
        <taxon>asterids</taxon>
        <taxon>campanulids</taxon>
        <taxon>Asterales</taxon>
        <taxon>Asteraceae</taxon>
        <taxon>Asteroideae</taxon>
        <taxon>Anthemideae</taxon>
        <taxon>Anthemidinae</taxon>
        <taxon>Tanacetum</taxon>
    </lineage>
</organism>
<proteinExistence type="predicted"/>
<gene>
    <name evidence="1" type="ORF">Tci_539592</name>
</gene>
<reference evidence="1" key="1">
    <citation type="journal article" date="2019" name="Sci. Rep.">
        <title>Draft genome of Tanacetum cinerariifolium, the natural source of mosquito coil.</title>
        <authorList>
            <person name="Yamashiro T."/>
            <person name="Shiraishi A."/>
            <person name="Satake H."/>
            <person name="Nakayama K."/>
        </authorList>
    </citation>
    <scope>NUCLEOTIDE SEQUENCE</scope>
</reference>
<comment type="caution">
    <text evidence="1">The sequence shown here is derived from an EMBL/GenBank/DDBJ whole genome shotgun (WGS) entry which is preliminary data.</text>
</comment>
<dbReference type="AlphaFoldDB" id="A0A699IJ62"/>
<feature type="non-terminal residue" evidence="1">
    <location>
        <position position="1"/>
    </location>
</feature>
<protein>
    <submittedName>
        <fullName evidence="1">Uncharacterized protein</fullName>
    </submittedName>
</protein>
<dbReference type="EMBL" id="BKCJ010308721">
    <property type="protein sequence ID" value="GEZ67619.1"/>
    <property type="molecule type" value="Genomic_DNA"/>
</dbReference>
<name>A0A699IJ62_TANCI</name>
<accession>A0A699IJ62</accession>
<evidence type="ECO:0000313" key="1">
    <source>
        <dbReference type="EMBL" id="GEZ67619.1"/>
    </source>
</evidence>